<dbReference type="Proteomes" id="UP000241886">
    <property type="component" value="Unassembled WGS sequence"/>
</dbReference>
<accession>A0A2R6C3U4</accession>
<sequence length="61" mass="6668">MVASTLSLEAANTLLQTQENARVLPLNLRKGELSHRMLDRAHLDNLMTAGIDAKAGEELPK</sequence>
<comment type="caution">
    <text evidence="1">The sequence shown here is derived from an EMBL/GenBank/DDBJ whole genome shotgun (WGS) entry which is preliminary data.</text>
</comment>
<evidence type="ECO:0000313" key="2">
    <source>
        <dbReference type="Proteomes" id="UP000241886"/>
    </source>
</evidence>
<organism evidence="1 2">
    <name type="scientific">Candidatus Marsarchaeota G2 archaeon ECH_B_SAG-G16</name>
    <dbReference type="NCBI Taxonomy" id="1978167"/>
    <lineage>
        <taxon>Archaea</taxon>
        <taxon>Candidatus Marsarchaeota</taxon>
        <taxon>Candidatus Marsarchaeota group 2</taxon>
    </lineage>
</organism>
<reference evidence="1 2" key="1">
    <citation type="submission" date="2017-04" db="EMBL/GenBank/DDBJ databases">
        <title>Novel microbial lineages endemic to geothermal iron-oxide mats fill important gaps in the evolutionary history of Archaea.</title>
        <authorList>
            <person name="Jay Z.J."/>
            <person name="Beam J.P."/>
            <person name="Dlakic M."/>
            <person name="Rusch D.B."/>
            <person name="Kozubal M.A."/>
            <person name="Inskeep W.P."/>
        </authorList>
    </citation>
    <scope>NUCLEOTIDE SEQUENCE [LARGE SCALE GENOMIC DNA]</scope>
    <source>
        <strain evidence="1">ECH_B_SAG-G16</strain>
    </source>
</reference>
<dbReference type="AlphaFoldDB" id="A0A2R6C3U4"/>
<gene>
    <name evidence="1" type="ORF">B9Q13_01670</name>
</gene>
<proteinExistence type="predicted"/>
<protein>
    <submittedName>
        <fullName evidence="1">Uncharacterized protein</fullName>
    </submittedName>
</protein>
<evidence type="ECO:0000313" key="1">
    <source>
        <dbReference type="EMBL" id="PSO05514.1"/>
    </source>
</evidence>
<name>A0A2R6C3U4_9ARCH</name>
<dbReference type="EMBL" id="NEXO01000027">
    <property type="protein sequence ID" value="PSO05514.1"/>
    <property type="molecule type" value="Genomic_DNA"/>
</dbReference>